<gene>
    <name evidence="1" type="ORF">GCM10011289_34830</name>
</gene>
<evidence type="ECO:0000313" key="2">
    <source>
        <dbReference type="Proteomes" id="UP000645257"/>
    </source>
</evidence>
<dbReference type="GO" id="GO:0006974">
    <property type="term" value="P:DNA damage response"/>
    <property type="evidence" value="ECO:0007669"/>
    <property type="project" value="TreeGrafter"/>
</dbReference>
<dbReference type="RefSeq" id="WP_189536715.1">
    <property type="nucleotide sequence ID" value="NZ_BMYX01000026.1"/>
</dbReference>
<organism evidence="1 2">
    <name type="scientific">Paludibacterium paludis</name>
    <dbReference type="NCBI Taxonomy" id="1225769"/>
    <lineage>
        <taxon>Bacteria</taxon>
        <taxon>Pseudomonadati</taxon>
        <taxon>Pseudomonadota</taxon>
        <taxon>Betaproteobacteria</taxon>
        <taxon>Neisseriales</taxon>
        <taxon>Chromobacteriaceae</taxon>
        <taxon>Paludibacterium</taxon>
    </lineage>
</organism>
<sequence length="302" mass="34140">MNHPTPAALLIDLARGRLSRNDGFDEFKHRFKFAFRSLLTLPATLRWLAVLSGNDALFAFLRANPRIACKLHRPYLQQRLSTTGKLAMLTAHYALETERFAPRVLADLLTQPELVLAELTGKDERTYRVTLTHQHTFDKEGELSLQLGDPNGVPLTLVTFTLAPDDTLIIGGLQGPRKQHGPECIKDATKACHGLFPKRVAMEAVTQLAASLGIKRIRAVSKDMHIYNSWRYRKDFEADYDSFWETLDGKRDADGFYTLPPAIPRKAMEDIASKKRSEYQRRYMLMDELGRQLAATLGRAGT</sequence>
<dbReference type="AlphaFoldDB" id="A0A918P5Z7"/>
<dbReference type="PANTHER" id="PTHR38785:SF1">
    <property type="entry name" value="HOMOLOG OF VIRK"/>
    <property type="match status" value="1"/>
</dbReference>
<protein>
    <recommendedName>
        <fullName evidence="3">DUF535 domain-containing protein</fullName>
    </recommendedName>
</protein>
<dbReference type="PANTHER" id="PTHR38785">
    <property type="entry name" value="HOMOLOG OF VIRK"/>
    <property type="match status" value="1"/>
</dbReference>
<evidence type="ECO:0000313" key="1">
    <source>
        <dbReference type="EMBL" id="GGY28593.1"/>
    </source>
</evidence>
<dbReference type="EMBL" id="BMYX01000026">
    <property type="protein sequence ID" value="GGY28593.1"/>
    <property type="molecule type" value="Genomic_DNA"/>
</dbReference>
<evidence type="ECO:0008006" key="3">
    <source>
        <dbReference type="Google" id="ProtNLM"/>
    </source>
</evidence>
<name>A0A918P5Z7_9NEIS</name>
<reference evidence="1" key="1">
    <citation type="journal article" date="2014" name="Int. J. Syst. Evol. Microbiol.">
        <title>Complete genome sequence of Corynebacterium casei LMG S-19264T (=DSM 44701T), isolated from a smear-ripened cheese.</title>
        <authorList>
            <consortium name="US DOE Joint Genome Institute (JGI-PGF)"/>
            <person name="Walter F."/>
            <person name="Albersmeier A."/>
            <person name="Kalinowski J."/>
            <person name="Ruckert C."/>
        </authorList>
    </citation>
    <scope>NUCLEOTIDE SEQUENCE</scope>
    <source>
        <strain evidence="1">KCTC 32182</strain>
    </source>
</reference>
<reference evidence="1" key="2">
    <citation type="submission" date="2020-09" db="EMBL/GenBank/DDBJ databases">
        <authorList>
            <person name="Sun Q."/>
            <person name="Kim S."/>
        </authorList>
    </citation>
    <scope>NUCLEOTIDE SEQUENCE</scope>
    <source>
        <strain evidence="1">KCTC 32182</strain>
    </source>
</reference>
<dbReference type="InterPro" id="IPR007488">
    <property type="entry name" value="DUF535"/>
</dbReference>
<accession>A0A918P5Z7</accession>
<dbReference type="Proteomes" id="UP000645257">
    <property type="component" value="Unassembled WGS sequence"/>
</dbReference>
<dbReference type="Pfam" id="PF04393">
    <property type="entry name" value="DUF535"/>
    <property type="match status" value="1"/>
</dbReference>
<keyword evidence="2" id="KW-1185">Reference proteome</keyword>
<proteinExistence type="predicted"/>
<comment type="caution">
    <text evidence="1">The sequence shown here is derived from an EMBL/GenBank/DDBJ whole genome shotgun (WGS) entry which is preliminary data.</text>
</comment>